<evidence type="ECO:0000313" key="4">
    <source>
        <dbReference type="Proteomes" id="UP001054857"/>
    </source>
</evidence>
<dbReference type="EMBL" id="BMAR01000001">
    <property type="protein sequence ID" value="GFR40968.1"/>
    <property type="molecule type" value="Genomic_DNA"/>
</dbReference>
<feature type="compositionally biased region" description="Low complexity" evidence="1">
    <location>
        <begin position="119"/>
        <end position="130"/>
    </location>
</feature>
<protein>
    <recommendedName>
        <fullName evidence="2">RNA cytosine-C(5)-methyltransferase NSUN2-like pre-PUA domain-containing protein</fullName>
    </recommendedName>
</protein>
<dbReference type="Pfam" id="PF25376">
    <property type="entry name" value="Pre-PUA_NSUN2"/>
    <property type="match status" value="1"/>
</dbReference>
<evidence type="ECO:0000259" key="2">
    <source>
        <dbReference type="Pfam" id="PF25376"/>
    </source>
</evidence>
<dbReference type="AlphaFoldDB" id="A0AAD3HHL5"/>
<organism evidence="3 4">
    <name type="scientific">Astrephomene gubernaculifera</name>
    <dbReference type="NCBI Taxonomy" id="47775"/>
    <lineage>
        <taxon>Eukaryota</taxon>
        <taxon>Viridiplantae</taxon>
        <taxon>Chlorophyta</taxon>
        <taxon>core chlorophytes</taxon>
        <taxon>Chlorophyceae</taxon>
        <taxon>CS clade</taxon>
        <taxon>Chlamydomonadales</taxon>
        <taxon>Astrephomenaceae</taxon>
        <taxon>Astrephomene</taxon>
    </lineage>
</organism>
<sequence>QQAVEAPAATTTPFDAARAAAEAAVAAAEAALAAFEASEYDNATRAAANADACARKAAAAVSGGQGASRKPRAEEQQQPKQEAKQPKQEAATADDEDAAVAVATAPTADGEQLEGEQDAAGPSSSAPAGPIAEVSWIRGGGGRGRPEGGKFAYIDPVAPVEDEGVLGSLYEYYGIAPDFPLRSQLLMRSLEQQPKRLYFVCRSLLEMMLADSREAVKVVATGLKVFERQVIRDQVNECPYRLAQEGLPLVLPYITRQRIEVPPGVLLQLLRDRNLILPEAAATEGDTTASGNPRGTKPTLSDPAVLAALEPLKLGCVVCELSAEDARRLGFAASTRAAPAEARALAAGGAPAAGAGADGGEAEEVTGGLSANAPLAVVAWKGKASLSIMVEKAECTQMIDKLEAELKKVSPSEA</sequence>
<dbReference type="PANTHER" id="PTHR22808">
    <property type="entry name" value="NCL1 YEAST -RELATED NOL1/NOP2/FMU SUN DOMAIN-CONTAINING"/>
    <property type="match status" value="1"/>
</dbReference>
<dbReference type="Proteomes" id="UP001054857">
    <property type="component" value="Unassembled WGS sequence"/>
</dbReference>
<feature type="domain" description="RNA cytosine-C(5)-methyltransferase NSUN2-like pre-PUA" evidence="2">
    <location>
        <begin position="157"/>
        <end position="255"/>
    </location>
</feature>
<feature type="region of interest" description="Disordered" evidence="1">
    <location>
        <begin position="42"/>
        <end position="140"/>
    </location>
</feature>
<dbReference type="PANTHER" id="PTHR22808:SF1">
    <property type="entry name" value="RNA CYTOSINE-C(5)-METHYLTRANSFERASE NSUN2-RELATED"/>
    <property type="match status" value="1"/>
</dbReference>
<keyword evidence="4" id="KW-1185">Reference proteome</keyword>
<evidence type="ECO:0000256" key="1">
    <source>
        <dbReference type="SAM" id="MobiDB-lite"/>
    </source>
</evidence>
<feature type="compositionally biased region" description="Basic and acidic residues" evidence="1">
    <location>
        <begin position="71"/>
        <end position="87"/>
    </location>
</feature>
<comment type="caution">
    <text evidence="3">The sequence shown here is derived from an EMBL/GenBank/DDBJ whole genome shotgun (WGS) entry which is preliminary data.</text>
</comment>
<gene>
    <name evidence="3" type="ORF">Agub_g1632</name>
</gene>
<feature type="non-terminal residue" evidence="3">
    <location>
        <position position="414"/>
    </location>
</feature>
<dbReference type="InterPro" id="IPR057285">
    <property type="entry name" value="Pre-PUA_NSUN2"/>
</dbReference>
<proteinExistence type="predicted"/>
<reference evidence="3 4" key="1">
    <citation type="journal article" date="2021" name="Sci. Rep.">
        <title>Genome sequencing of the multicellular alga Astrephomene provides insights into convergent evolution of germ-soma differentiation.</title>
        <authorList>
            <person name="Yamashita S."/>
            <person name="Yamamoto K."/>
            <person name="Matsuzaki R."/>
            <person name="Suzuki S."/>
            <person name="Yamaguchi H."/>
            <person name="Hirooka S."/>
            <person name="Minakuchi Y."/>
            <person name="Miyagishima S."/>
            <person name="Kawachi M."/>
            <person name="Toyoda A."/>
            <person name="Nozaki H."/>
        </authorList>
    </citation>
    <scope>NUCLEOTIDE SEQUENCE [LARGE SCALE GENOMIC DNA]</scope>
    <source>
        <strain evidence="3 4">NIES-4017</strain>
    </source>
</reference>
<name>A0AAD3HHL5_9CHLO</name>
<feature type="compositionally biased region" description="Low complexity" evidence="1">
    <location>
        <begin position="99"/>
        <end position="109"/>
    </location>
</feature>
<evidence type="ECO:0000313" key="3">
    <source>
        <dbReference type="EMBL" id="GFR40968.1"/>
    </source>
</evidence>
<dbReference type="GO" id="GO:0008173">
    <property type="term" value="F:RNA methyltransferase activity"/>
    <property type="evidence" value="ECO:0007669"/>
    <property type="project" value="InterPro"/>
</dbReference>
<accession>A0AAD3HHL5</accession>
<dbReference type="GO" id="GO:0001510">
    <property type="term" value="P:RNA methylation"/>
    <property type="evidence" value="ECO:0007669"/>
    <property type="project" value="InterPro"/>
</dbReference>
<feature type="compositionally biased region" description="Low complexity" evidence="1">
    <location>
        <begin position="42"/>
        <end position="62"/>
    </location>
</feature>
<dbReference type="InterPro" id="IPR023267">
    <property type="entry name" value="RCMT"/>
</dbReference>